<sequence length="161" mass="16722">MKHAEVTDLRILLVEDDFYSAHDLADRIAAAGGRVLGPVASVAAALALTHEGPVDGAILDVESHGAAIFAIADALARRGVPFLFTAGRQPDILPRRHSAVPFCAKQVSSARKLAVLVERIARSAQLAGGNGPPRAPSVAARRVMQGAAGQQSPWLPGARAV</sequence>
<dbReference type="SUPFAM" id="SSF52172">
    <property type="entry name" value="CheY-like"/>
    <property type="match status" value="1"/>
</dbReference>
<name>A0ABW2UJP4_9RHOB</name>
<dbReference type="InterPro" id="IPR011006">
    <property type="entry name" value="CheY-like_superfamily"/>
</dbReference>
<keyword evidence="2" id="KW-1185">Reference proteome</keyword>
<accession>A0ABW2UJP4</accession>
<evidence type="ECO:0000313" key="2">
    <source>
        <dbReference type="Proteomes" id="UP001596516"/>
    </source>
</evidence>
<gene>
    <name evidence="1" type="ORF">ACFQXB_08695</name>
</gene>
<proteinExistence type="predicted"/>
<organism evidence="1 2">
    <name type="scientific">Plastorhodobacter daqingensis</name>
    <dbReference type="NCBI Taxonomy" id="1387281"/>
    <lineage>
        <taxon>Bacteria</taxon>
        <taxon>Pseudomonadati</taxon>
        <taxon>Pseudomonadota</taxon>
        <taxon>Alphaproteobacteria</taxon>
        <taxon>Rhodobacterales</taxon>
        <taxon>Paracoccaceae</taxon>
        <taxon>Plastorhodobacter</taxon>
    </lineage>
</organism>
<comment type="caution">
    <text evidence="1">The sequence shown here is derived from an EMBL/GenBank/DDBJ whole genome shotgun (WGS) entry which is preliminary data.</text>
</comment>
<dbReference type="Proteomes" id="UP001596516">
    <property type="component" value="Unassembled WGS sequence"/>
</dbReference>
<dbReference type="Gene3D" id="3.40.50.2300">
    <property type="match status" value="1"/>
</dbReference>
<evidence type="ECO:0000313" key="1">
    <source>
        <dbReference type="EMBL" id="MFC7704270.1"/>
    </source>
</evidence>
<dbReference type="EMBL" id="JBHTFQ010000004">
    <property type="protein sequence ID" value="MFC7704270.1"/>
    <property type="molecule type" value="Genomic_DNA"/>
</dbReference>
<reference evidence="2" key="1">
    <citation type="journal article" date="2019" name="Int. J. Syst. Evol. Microbiol.">
        <title>The Global Catalogue of Microorganisms (GCM) 10K type strain sequencing project: providing services to taxonomists for standard genome sequencing and annotation.</title>
        <authorList>
            <consortium name="The Broad Institute Genomics Platform"/>
            <consortium name="The Broad Institute Genome Sequencing Center for Infectious Disease"/>
            <person name="Wu L."/>
            <person name="Ma J."/>
        </authorList>
    </citation>
    <scope>NUCLEOTIDE SEQUENCE [LARGE SCALE GENOMIC DNA]</scope>
    <source>
        <strain evidence="2">CGMCC 1.12750</strain>
    </source>
</reference>
<dbReference type="RefSeq" id="WP_377402237.1">
    <property type="nucleotide sequence ID" value="NZ_JBHTFQ010000004.1"/>
</dbReference>
<protein>
    <recommendedName>
        <fullName evidence="3">Response regulator</fullName>
    </recommendedName>
</protein>
<evidence type="ECO:0008006" key="3">
    <source>
        <dbReference type="Google" id="ProtNLM"/>
    </source>
</evidence>